<reference evidence="3" key="1">
    <citation type="submission" date="2019-10" db="EMBL/GenBank/DDBJ databases">
        <authorList>
            <person name="Paulsen S."/>
        </authorList>
    </citation>
    <scope>NUCLEOTIDE SEQUENCE</scope>
    <source>
        <strain evidence="3">LMG 19692</strain>
    </source>
</reference>
<proteinExistence type="predicted"/>
<dbReference type="RefSeq" id="WP_039496781.1">
    <property type="nucleotide sequence ID" value="NZ_CBCSDF010000003.1"/>
</dbReference>
<dbReference type="EMBL" id="WEIA01000001">
    <property type="protein sequence ID" value="NLR19777.1"/>
    <property type="molecule type" value="Genomic_DNA"/>
</dbReference>
<organism evidence="3 5">
    <name type="scientific">Pseudoalteromonas maricaloris</name>
    <dbReference type="NCBI Taxonomy" id="184924"/>
    <lineage>
        <taxon>Bacteria</taxon>
        <taxon>Pseudomonadati</taxon>
        <taxon>Pseudomonadota</taxon>
        <taxon>Gammaproteobacteria</taxon>
        <taxon>Alteromonadales</taxon>
        <taxon>Pseudoalteromonadaceae</taxon>
        <taxon>Pseudoalteromonas</taxon>
    </lineage>
</organism>
<evidence type="ECO:0000313" key="5">
    <source>
        <dbReference type="Proteomes" id="UP000646877"/>
    </source>
</evidence>
<evidence type="ECO:0000256" key="1">
    <source>
        <dbReference type="SAM" id="Coils"/>
    </source>
</evidence>
<dbReference type="Proteomes" id="UP001304419">
    <property type="component" value="Chromosome 1"/>
</dbReference>
<sequence>MDIQIHQGSLSPLKQQTELKSQGSAQVTSNQIKTKSPSDAEEKQEVPAMLSKELDDEAAGYKEDNPVFKEDYENLEKAMDLIQAQIRKLQERINKLMQSREQRFLKVEQHPDAINDEQQALIEHVGSKKYRDQTKVDEVEVLEEQLSEFKQQEAELRIQMLKMILAERERLEELKRKGKR</sequence>
<dbReference type="GeneID" id="67502561"/>
<feature type="region of interest" description="Disordered" evidence="2">
    <location>
        <begin position="1"/>
        <end position="50"/>
    </location>
</feature>
<evidence type="ECO:0000313" key="3">
    <source>
        <dbReference type="EMBL" id="NLR19777.1"/>
    </source>
</evidence>
<evidence type="ECO:0000256" key="2">
    <source>
        <dbReference type="SAM" id="MobiDB-lite"/>
    </source>
</evidence>
<gene>
    <name evidence="3" type="ORF">F9Y85_00215</name>
    <name evidence="4" type="ORF">R5H13_13355</name>
</gene>
<dbReference type="EMBL" id="CP137578">
    <property type="protein sequence ID" value="WOX27638.1"/>
    <property type="molecule type" value="Genomic_DNA"/>
</dbReference>
<dbReference type="AlphaFoldDB" id="A0A8I2KNH0"/>
<keyword evidence="1" id="KW-0175">Coiled coil</keyword>
<reference evidence="4 6" key="2">
    <citation type="submission" date="2023-10" db="EMBL/GenBank/DDBJ databases">
        <title>To unveil natural product biosynthetic capacity in Pseudoalteromonas.</title>
        <authorList>
            <person name="Wang J."/>
        </authorList>
    </citation>
    <scope>NUCLEOTIDE SEQUENCE [LARGE SCALE GENOMIC DNA]</scope>
    <source>
        <strain evidence="4 6">DSM 15914</strain>
    </source>
</reference>
<keyword evidence="6" id="KW-1185">Reference proteome</keyword>
<evidence type="ECO:0000313" key="6">
    <source>
        <dbReference type="Proteomes" id="UP001304419"/>
    </source>
</evidence>
<name>A0A8I2KNH0_9GAMM</name>
<evidence type="ECO:0000313" key="4">
    <source>
        <dbReference type="EMBL" id="WOX27638.1"/>
    </source>
</evidence>
<feature type="compositionally biased region" description="Polar residues" evidence="2">
    <location>
        <begin position="1"/>
        <end position="35"/>
    </location>
</feature>
<feature type="coiled-coil region" evidence="1">
    <location>
        <begin position="72"/>
        <end position="99"/>
    </location>
</feature>
<accession>A0A8I2KNH0</accession>
<dbReference type="Proteomes" id="UP000646877">
    <property type="component" value="Unassembled WGS sequence"/>
</dbReference>
<protein>
    <submittedName>
        <fullName evidence="3">Uncharacterized protein</fullName>
    </submittedName>
</protein>
<feature type="compositionally biased region" description="Basic and acidic residues" evidence="2">
    <location>
        <begin position="36"/>
        <end position="45"/>
    </location>
</feature>